<organism evidence="2 3">
    <name type="scientific">Rhinopithecus bieti</name>
    <name type="common">Black snub-nosed monkey</name>
    <name type="synonym">Pygathrix bieti</name>
    <dbReference type="NCBI Taxonomy" id="61621"/>
    <lineage>
        <taxon>Eukaryota</taxon>
        <taxon>Metazoa</taxon>
        <taxon>Chordata</taxon>
        <taxon>Craniata</taxon>
        <taxon>Vertebrata</taxon>
        <taxon>Euteleostomi</taxon>
        <taxon>Mammalia</taxon>
        <taxon>Eutheria</taxon>
        <taxon>Euarchontoglires</taxon>
        <taxon>Primates</taxon>
        <taxon>Haplorrhini</taxon>
        <taxon>Catarrhini</taxon>
        <taxon>Cercopithecidae</taxon>
        <taxon>Colobinae</taxon>
        <taxon>Rhinopithecus</taxon>
    </lineage>
</organism>
<dbReference type="InterPro" id="IPR006994">
    <property type="entry name" value="TCF25/Rqc1"/>
</dbReference>
<reference evidence="2" key="3">
    <citation type="submission" date="2025-09" db="UniProtKB">
        <authorList>
            <consortium name="Ensembl"/>
        </authorList>
    </citation>
    <scope>IDENTIFICATION</scope>
</reference>
<feature type="region of interest" description="Disordered" evidence="1">
    <location>
        <begin position="1"/>
        <end position="54"/>
    </location>
</feature>
<dbReference type="PANTHER" id="PTHR22684">
    <property type="entry name" value="NULP1-RELATED"/>
    <property type="match status" value="1"/>
</dbReference>
<evidence type="ECO:0000256" key="1">
    <source>
        <dbReference type="SAM" id="MobiDB-lite"/>
    </source>
</evidence>
<proteinExistence type="predicted"/>
<dbReference type="GeneTree" id="ENSGT00390000005563"/>
<dbReference type="Gene3D" id="1.25.40.10">
    <property type="entry name" value="Tetratricopeptide repeat domain"/>
    <property type="match status" value="1"/>
</dbReference>
<dbReference type="Ensembl" id="ENSRBIT00000048889.1">
    <property type="protein sequence ID" value="ENSRBIP00000024982.1"/>
    <property type="gene ID" value="ENSRBIG00000036391.1"/>
</dbReference>
<dbReference type="AlphaFoldDB" id="A0A2K6LN93"/>
<keyword evidence="3" id="KW-1185">Reference proteome</keyword>
<reference evidence="2" key="2">
    <citation type="submission" date="2025-08" db="UniProtKB">
        <authorList>
            <consortium name="Ensembl"/>
        </authorList>
    </citation>
    <scope>IDENTIFICATION</scope>
</reference>
<dbReference type="Pfam" id="PF04910">
    <property type="entry name" value="Tcf25"/>
    <property type="match status" value="1"/>
</dbReference>
<accession>A0A2K6LN93</accession>
<sequence length="641" mass="72314">MSRRALRRLRGEQRGQEPIGPSALQFDLRDDDDAEEEGPKPELGVRRPGGAGKEGVRVNNRFELINIDDLEDDPGVNGERSGCALTDTAARGNKGRARRGNTESKTDGDVAGTAPPEQENVLEDIDRILERIEDSTGLNHPGPAPLSSRKHILYVEHRHLNPDTELKRYFGARAVLGEQSCPHACSRHTLPEHSPLPGLSMRLLESKKGLSFFAFEHSEEYQQAQHKFLVAVESMEPNNIVVLLQTSPYHVDSLLQLSDACRFQEDQEMARDLVERALYSMECAFHPLFSLTSGACRLDYRRPENRSFYLALYKQMSFLEKRGCPRTALEYCKLILSLEPDEDPLCMLLLIDHLALRARNYEYLIRLFQEWEAHRNLSQLPNFAFSVPLAYFLLSQQTDLPEHERSSAREKASLLIQQALTMFPGVLLPLLESCSVRPDITVSSHSFFGPNAEISQPPALSQLVSLYLGRSHFLWKEPATMSWLEENVRAVLQTVDAGDPVVEACENRRKVLYQRAPRNIHRHVILSEIKEAVAALPPDVTTQSVMGFDPLPPSDTIYSYVRPERLSPVSHGNTIALFFRSLLPNYTVEGERPEEGVAGGLNRNQGLNRLMLAVRDMMANFHLNDLEAPHEDDVDGEGEWD</sequence>
<dbReference type="SUPFAM" id="SSF48452">
    <property type="entry name" value="TPR-like"/>
    <property type="match status" value="1"/>
</dbReference>
<protein>
    <submittedName>
        <fullName evidence="2">TCF25 ribosome quality control complex subunit</fullName>
    </submittedName>
    <submittedName>
        <fullName evidence="2">Transcription factor 25</fullName>
    </submittedName>
</protein>
<dbReference type="PANTHER" id="PTHR22684:SF0">
    <property type="entry name" value="RIBOSOME QUALITY CONTROL COMPLEX SUBUNIT TCF25"/>
    <property type="match status" value="1"/>
</dbReference>
<evidence type="ECO:0000313" key="2">
    <source>
        <dbReference type="Ensembl" id="ENSRBIP00000024982.1"/>
    </source>
</evidence>
<dbReference type="GO" id="GO:0061945">
    <property type="term" value="P:regulation of protein K48-linked ubiquitination"/>
    <property type="evidence" value="ECO:0007669"/>
    <property type="project" value="Ensembl"/>
</dbReference>
<dbReference type="GO" id="GO:0005634">
    <property type="term" value="C:nucleus"/>
    <property type="evidence" value="ECO:0007669"/>
    <property type="project" value="Ensembl"/>
</dbReference>
<dbReference type="GO" id="GO:1990112">
    <property type="term" value="C:RQC complex"/>
    <property type="evidence" value="ECO:0007669"/>
    <property type="project" value="Ensembl"/>
</dbReference>
<evidence type="ECO:0000313" key="3">
    <source>
        <dbReference type="Proteomes" id="UP000233180"/>
    </source>
</evidence>
<dbReference type="Proteomes" id="UP000233180">
    <property type="component" value="Unassembled WGS sequence"/>
</dbReference>
<dbReference type="STRING" id="61621.ENSRBIP00000024982"/>
<name>A0A2K6LN93_RHIBE</name>
<dbReference type="GO" id="GO:0072344">
    <property type="term" value="P:rescue of stalled ribosome"/>
    <property type="evidence" value="ECO:0007669"/>
    <property type="project" value="Ensembl"/>
</dbReference>
<feature type="region of interest" description="Disordered" evidence="1">
    <location>
        <begin position="70"/>
        <end position="119"/>
    </location>
</feature>
<gene>
    <name evidence="2" type="primary">TCF25</name>
</gene>
<reference evidence="2 3" key="1">
    <citation type="submission" date="2016-06" db="EMBL/GenBank/DDBJ databases">
        <title>Genome of Rhinopithecus bieti.</title>
        <authorList>
            <person name="Wu"/>
            <person name="C.-I. and Zhang"/>
            <person name="Y."/>
        </authorList>
    </citation>
    <scope>NUCLEOTIDE SEQUENCE</scope>
</reference>
<dbReference type="FunFam" id="1.25.40.10:FF:000483">
    <property type="entry name" value="Transcription factor 25"/>
    <property type="match status" value="1"/>
</dbReference>
<dbReference type="OMA" id="IWGKMPP"/>
<dbReference type="InterPro" id="IPR011990">
    <property type="entry name" value="TPR-like_helical_dom_sf"/>
</dbReference>